<evidence type="ECO:0000256" key="1">
    <source>
        <dbReference type="PROSITE-ProRule" id="PRU00047"/>
    </source>
</evidence>
<dbReference type="InterPro" id="IPR001878">
    <property type="entry name" value="Znf_CCHC"/>
</dbReference>
<feature type="domain" description="CCHC-type" evidence="3">
    <location>
        <begin position="362"/>
        <end position="377"/>
    </location>
</feature>
<feature type="compositionally biased region" description="Basic and acidic residues" evidence="2">
    <location>
        <begin position="24"/>
        <end position="35"/>
    </location>
</feature>
<dbReference type="Pfam" id="PF00098">
    <property type="entry name" value="zf-CCHC"/>
    <property type="match status" value="1"/>
</dbReference>
<feature type="compositionally biased region" description="Polar residues" evidence="2">
    <location>
        <begin position="37"/>
        <end position="54"/>
    </location>
</feature>
<dbReference type="GeneID" id="104738265"/>
<name>A0ABM0VIM4_CAMSA</name>
<dbReference type="PANTHER" id="PTHR34482">
    <property type="entry name" value="DNA DAMAGE-INDUCIBLE PROTEIN 1-LIKE"/>
    <property type="match status" value="1"/>
</dbReference>
<keyword evidence="4" id="KW-1185">Reference proteome</keyword>
<dbReference type="PROSITE" id="PS50158">
    <property type="entry name" value="ZF_CCHC"/>
    <property type="match status" value="1"/>
</dbReference>
<dbReference type="PANTHER" id="PTHR34482:SF36">
    <property type="entry name" value="RETROTRANSPOSON GAG DOMAIN-CONTAINING PROTEIN"/>
    <property type="match status" value="1"/>
</dbReference>
<feature type="region of interest" description="Disordered" evidence="2">
    <location>
        <begin position="1"/>
        <end position="54"/>
    </location>
</feature>
<dbReference type="Pfam" id="PF03732">
    <property type="entry name" value="Retrotrans_gag"/>
    <property type="match status" value="1"/>
</dbReference>
<protein>
    <submittedName>
        <fullName evidence="5">Uncharacterized protein LOC104738265</fullName>
    </submittedName>
</protein>
<feature type="region of interest" description="Disordered" evidence="2">
    <location>
        <begin position="282"/>
        <end position="307"/>
    </location>
</feature>
<evidence type="ECO:0000313" key="5">
    <source>
        <dbReference type="RefSeq" id="XP_010456768.1"/>
    </source>
</evidence>
<dbReference type="RefSeq" id="XP_010456768.1">
    <property type="nucleotide sequence ID" value="XM_010458466.1"/>
</dbReference>
<sequence length="420" mass="47501">MDAETMVDADVGNTDTLIAAGPEAGEKQPDNDKPESSGATDVNRQPNVVPSSQEQWETMKAMMAQLDVLTKALVPDPVVPTVRSKIVAGTIGVGPGDSPRKRKDYLDALEHVTRLKTKHFPGSTDPIVADKWRSRLVRNFNSTRCPEEYQKDIAVHFLEDEAHDWWVSVEKRTGGQVLTYADFEIEFNKKFFPPEAWDRLESEYLNLVQGEMTVRAYDVEFSRLRRFVGKEIEDEKAQVRRFIRGLRVDIRNHCVNGVFNSVVEVVERAAMIEAGIEEEKQLKREKVSSRSTHPAKTTDRKRKWDKVDNARSEPKYGECKTCGKYHSGSCWKAVGACGRCGSKDHEIRNCPRMDNGNGPRTCYLCGKEGHFKRECPKLDQRGNRGEETLPPPPKRQAVAPRVYELSEETADGNYRAITGM</sequence>
<dbReference type="SMART" id="SM00343">
    <property type="entry name" value="ZnF_C2HC"/>
    <property type="match status" value="2"/>
</dbReference>
<reference evidence="4" key="1">
    <citation type="journal article" date="2014" name="Nat. Commun.">
        <title>The emerging biofuel crop Camelina sativa retains a highly undifferentiated hexaploid genome structure.</title>
        <authorList>
            <person name="Kagale S."/>
            <person name="Koh C."/>
            <person name="Nixon J."/>
            <person name="Bollina V."/>
            <person name="Clarke W.E."/>
            <person name="Tuteja R."/>
            <person name="Spillane C."/>
            <person name="Robinson S.J."/>
            <person name="Links M.G."/>
            <person name="Clarke C."/>
            <person name="Higgins E.E."/>
            <person name="Huebert T."/>
            <person name="Sharpe A.G."/>
            <person name="Parkin I.A."/>
        </authorList>
    </citation>
    <scope>NUCLEOTIDE SEQUENCE [LARGE SCALE GENOMIC DNA]</scope>
    <source>
        <strain evidence="4">cv. DH55</strain>
    </source>
</reference>
<keyword evidence="1" id="KW-0479">Metal-binding</keyword>
<evidence type="ECO:0000256" key="2">
    <source>
        <dbReference type="SAM" id="MobiDB-lite"/>
    </source>
</evidence>
<feature type="compositionally biased region" description="Basic and acidic residues" evidence="2">
    <location>
        <begin position="376"/>
        <end position="387"/>
    </location>
</feature>
<evidence type="ECO:0000313" key="4">
    <source>
        <dbReference type="Proteomes" id="UP000694864"/>
    </source>
</evidence>
<keyword evidence="1" id="KW-0862">Zinc</keyword>
<proteinExistence type="predicted"/>
<dbReference type="InterPro" id="IPR036875">
    <property type="entry name" value="Znf_CCHC_sf"/>
</dbReference>
<dbReference type="SUPFAM" id="SSF57756">
    <property type="entry name" value="Retrovirus zinc finger-like domains"/>
    <property type="match status" value="1"/>
</dbReference>
<reference evidence="5" key="2">
    <citation type="submission" date="2025-08" db="UniProtKB">
        <authorList>
            <consortium name="RefSeq"/>
        </authorList>
    </citation>
    <scope>IDENTIFICATION</scope>
    <source>
        <tissue evidence="5">Leaf</tissue>
    </source>
</reference>
<evidence type="ECO:0000259" key="3">
    <source>
        <dbReference type="PROSITE" id="PS50158"/>
    </source>
</evidence>
<dbReference type="Proteomes" id="UP000694864">
    <property type="component" value="Chromosome 13"/>
</dbReference>
<dbReference type="InterPro" id="IPR005162">
    <property type="entry name" value="Retrotrans_gag_dom"/>
</dbReference>
<accession>A0ABM0VIM4</accession>
<keyword evidence="1" id="KW-0863">Zinc-finger</keyword>
<organism evidence="4 5">
    <name type="scientific">Camelina sativa</name>
    <name type="common">False flax</name>
    <name type="synonym">Myagrum sativum</name>
    <dbReference type="NCBI Taxonomy" id="90675"/>
    <lineage>
        <taxon>Eukaryota</taxon>
        <taxon>Viridiplantae</taxon>
        <taxon>Streptophyta</taxon>
        <taxon>Embryophyta</taxon>
        <taxon>Tracheophyta</taxon>
        <taxon>Spermatophyta</taxon>
        <taxon>Magnoliopsida</taxon>
        <taxon>eudicotyledons</taxon>
        <taxon>Gunneridae</taxon>
        <taxon>Pentapetalae</taxon>
        <taxon>rosids</taxon>
        <taxon>malvids</taxon>
        <taxon>Brassicales</taxon>
        <taxon>Brassicaceae</taxon>
        <taxon>Camelineae</taxon>
        <taxon>Camelina</taxon>
    </lineage>
</organism>
<gene>
    <name evidence="5" type="primary">LOC104738265</name>
</gene>
<feature type="region of interest" description="Disordered" evidence="2">
    <location>
        <begin position="376"/>
        <end position="400"/>
    </location>
</feature>
<dbReference type="Gene3D" id="4.10.60.10">
    <property type="entry name" value="Zinc finger, CCHC-type"/>
    <property type="match status" value="1"/>
</dbReference>